<evidence type="ECO:0000313" key="1">
    <source>
        <dbReference type="EMBL" id="EDM06462.1"/>
    </source>
</evidence>
<organism evidence="1 2">
    <name type="scientific">Rattus norvegicus</name>
    <name type="common">Rat</name>
    <dbReference type="NCBI Taxonomy" id="10116"/>
    <lineage>
        <taxon>Eukaryota</taxon>
        <taxon>Metazoa</taxon>
        <taxon>Chordata</taxon>
        <taxon>Craniata</taxon>
        <taxon>Vertebrata</taxon>
        <taxon>Euteleostomi</taxon>
        <taxon>Mammalia</taxon>
        <taxon>Eutheria</taxon>
        <taxon>Euarchontoglires</taxon>
        <taxon>Glires</taxon>
        <taxon>Rodentia</taxon>
        <taxon>Myomorpha</taxon>
        <taxon>Muroidea</taxon>
        <taxon>Muridae</taxon>
        <taxon>Murinae</taxon>
        <taxon>Rattus</taxon>
    </lineage>
</organism>
<evidence type="ECO:0000313" key="2">
    <source>
        <dbReference type="Proteomes" id="UP000234681"/>
    </source>
</evidence>
<protein>
    <submittedName>
        <fullName evidence="1">RCG35384</fullName>
    </submittedName>
</protein>
<dbReference type="Proteomes" id="UP000234681">
    <property type="component" value="Chromosome 10"/>
</dbReference>
<reference evidence="1 2" key="1">
    <citation type="submission" date="2005-07" db="EMBL/GenBank/DDBJ databases">
        <authorList>
            <person name="Mural R.J."/>
            <person name="Li P.W."/>
            <person name="Adams M.D."/>
            <person name="Amanatides P.G."/>
            <person name="Baden-Tillson H."/>
            <person name="Barnstead M."/>
            <person name="Chin S.H."/>
            <person name="Dew I."/>
            <person name="Evans C.A."/>
            <person name="Ferriera S."/>
            <person name="Flanigan M."/>
            <person name="Fosler C."/>
            <person name="Glodek A."/>
            <person name="Gu Z."/>
            <person name="Holt R.A."/>
            <person name="Jennings D."/>
            <person name="Kraft C.L."/>
            <person name="Lu F."/>
            <person name="Nguyen T."/>
            <person name="Nusskern D.R."/>
            <person name="Pfannkoch C.M."/>
            <person name="Sitter C."/>
            <person name="Sutton G.G."/>
            <person name="Venter J.C."/>
            <person name="Wang Z."/>
            <person name="Woodage T."/>
            <person name="Zheng X.H."/>
            <person name="Zhong F."/>
        </authorList>
    </citation>
    <scope>NUCLEOTIDE SEQUENCE [LARGE SCALE GENOMIC DNA]</scope>
    <source>
        <strain>BN</strain>
        <strain evidence="2">Sprague-Dawley</strain>
    </source>
</reference>
<dbReference type="AlphaFoldDB" id="A6HKA7"/>
<accession>A6HKA7</accession>
<gene>
    <name evidence="1" type="ORF">rCG_35384</name>
</gene>
<proteinExistence type="predicted"/>
<dbReference type="EMBL" id="CH473948">
    <property type="protein sequence ID" value="EDM06462.1"/>
    <property type="molecule type" value="Genomic_DNA"/>
</dbReference>
<sequence>MSHLVVHLLVSSSSRKFLSPAPGCPGSAAQCPNLAKDPLQSFQENAEDFLERELEAGCGGSSHPQTVQQSRHSLVSRHWGHLVFSSCRKSFGACSRLASVEALSSASRQELCLDWLYPAG</sequence>
<name>A6HKA7_RAT</name>